<dbReference type="GO" id="GO:0005509">
    <property type="term" value="F:calcium ion binding"/>
    <property type="evidence" value="ECO:0007669"/>
    <property type="project" value="InterPro"/>
</dbReference>
<keyword evidence="2" id="KW-0315">Glutamine amidotransferase</keyword>
<dbReference type="AlphaFoldDB" id="A0A6G1PEU5"/>
<dbReference type="InterPro" id="IPR050227">
    <property type="entry name" value="Rab"/>
</dbReference>
<evidence type="ECO:0000256" key="6">
    <source>
        <dbReference type="SAM" id="MobiDB-lite"/>
    </source>
</evidence>
<evidence type="ECO:0000256" key="4">
    <source>
        <dbReference type="ARBA" id="ARBA00023288"/>
    </source>
</evidence>
<organism evidence="8 9">
    <name type="scientific">Channa argus</name>
    <name type="common">Northern snakehead</name>
    <name type="synonym">Ophicephalus argus</name>
    <dbReference type="NCBI Taxonomy" id="215402"/>
    <lineage>
        <taxon>Eukaryota</taxon>
        <taxon>Metazoa</taxon>
        <taxon>Chordata</taxon>
        <taxon>Craniata</taxon>
        <taxon>Vertebrata</taxon>
        <taxon>Euteleostomi</taxon>
        <taxon>Actinopterygii</taxon>
        <taxon>Neopterygii</taxon>
        <taxon>Teleostei</taxon>
        <taxon>Neoteleostei</taxon>
        <taxon>Acanthomorphata</taxon>
        <taxon>Anabantaria</taxon>
        <taxon>Anabantiformes</taxon>
        <taxon>Channoidei</taxon>
        <taxon>Channidae</taxon>
        <taxon>Channa</taxon>
    </lineage>
</organism>
<dbReference type="CDD" id="cd03141">
    <property type="entry name" value="GATase1_Hsp31_like"/>
    <property type="match status" value="1"/>
</dbReference>
<reference evidence="8 9" key="1">
    <citation type="submission" date="2019-02" db="EMBL/GenBank/DDBJ databases">
        <title>Opniocepnalus argus genome.</title>
        <authorList>
            <person name="Zhou C."/>
            <person name="Xiao S."/>
        </authorList>
    </citation>
    <scope>NUCLEOTIDE SEQUENCE [LARGE SCALE GENOMIC DNA]</scope>
    <source>
        <strain evidence="8">OARG1902GOOAL</strain>
        <tissue evidence="8">Muscle</tissue>
    </source>
</reference>
<dbReference type="SMART" id="SM00175">
    <property type="entry name" value="RAB"/>
    <property type="match status" value="1"/>
</dbReference>
<dbReference type="Gene3D" id="3.40.50.300">
    <property type="entry name" value="P-loop containing nucleotide triphosphate hydrolases"/>
    <property type="match status" value="1"/>
</dbReference>
<dbReference type="NCBIfam" id="TIGR00231">
    <property type="entry name" value="small_GTP"/>
    <property type="match status" value="1"/>
</dbReference>
<dbReference type="InterPro" id="IPR002048">
    <property type="entry name" value="EF_hand_dom"/>
</dbReference>
<dbReference type="InterPro" id="IPR011992">
    <property type="entry name" value="EF-hand-dom_pair"/>
</dbReference>
<dbReference type="InterPro" id="IPR001806">
    <property type="entry name" value="Small_GTPase"/>
</dbReference>
<dbReference type="Gene3D" id="1.10.238.10">
    <property type="entry name" value="EF-hand"/>
    <property type="match status" value="1"/>
</dbReference>
<dbReference type="PANTHER" id="PTHR47977">
    <property type="entry name" value="RAS-RELATED PROTEIN RAB"/>
    <property type="match status" value="1"/>
</dbReference>
<dbReference type="Pfam" id="PF00071">
    <property type="entry name" value="Ras"/>
    <property type="match status" value="1"/>
</dbReference>
<dbReference type="EMBL" id="CM015715">
    <property type="protein sequence ID" value="KAF3688757.1"/>
    <property type="molecule type" value="Genomic_DNA"/>
</dbReference>
<dbReference type="GO" id="GO:0005525">
    <property type="term" value="F:GTP binding"/>
    <property type="evidence" value="ECO:0007669"/>
    <property type="project" value="UniProtKB-KW"/>
</dbReference>
<dbReference type="SMART" id="SM00176">
    <property type="entry name" value="RAN"/>
    <property type="match status" value="1"/>
</dbReference>
<evidence type="ECO:0000256" key="5">
    <source>
        <dbReference type="SAM" id="Coils"/>
    </source>
</evidence>
<dbReference type="SMART" id="SM00174">
    <property type="entry name" value="RHO"/>
    <property type="match status" value="1"/>
</dbReference>
<feature type="coiled-coil region" evidence="5">
    <location>
        <begin position="258"/>
        <end position="384"/>
    </location>
</feature>
<evidence type="ECO:0000256" key="2">
    <source>
        <dbReference type="ARBA" id="ARBA00022962"/>
    </source>
</evidence>
<protein>
    <submittedName>
        <fullName evidence="8">EF-hand calcium-binding domain-containing protein 4A</fullName>
    </submittedName>
</protein>
<keyword evidence="1" id="KW-0547">Nucleotide-binding</keyword>
<keyword evidence="5" id="KW-0175">Coiled coil</keyword>
<dbReference type="FunFam" id="3.40.50.300:FF:001129">
    <property type="entry name" value="ras-related protein Rab-44 isoform X2"/>
    <property type="match status" value="1"/>
</dbReference>
<dbReference type="InterPro" id="IPR029062">
    <property type="entry name" value="Class_I_gatase-like"/>
</dbReference>
<dbReference type="PROSITE" id="PS50222">
    <property type="entry name" value="EF_HAND_2"/>
    <property type="match status" value="1"/>
</dbReference>
<dbReference type="InterPro" id="IPR005225">
    <property type="entry name" value="Small_GTP-bd"/>
</dbReference>
<keyword evidence="4" id="KW-0449">Lipoprotein</keyword>
<dbReference type="PROSITE" id="PS51419">
    <property type="entry name" value="RAB"/>
    <property type="match status" value="1"/>
</dbReference>
<dbReference type="PROSITE" id="PS51421">
    <property type="entry name" value="RAS"/>
    <property type="match status" value="1"/>
</dbReference>
<dbReference type="SUPFAM" id="SSF52540">
    <property type="entry name" value="P-loop containing nucleoside triphosphate hydrolases"/>
    <property type="match status" value="1"/>
</dbReference>
<evidence type="ECO:0000313" key="8">
    <source>
        <dbReference type="EMBL" id="KAF3688757.1"/>
    </source>
</evidence>
<keyword evidence="3" id="KW-0342">GTP-binding</keyword>
<accession>A0A6G1PEU5</accession>
<sequence>MSKWLNDHEVLVGEGSGEAVPVSPRLRGLPAGSPRVGRVHSPLASQRQTLPGSLKTETMGTAKELFVLCDKEGKGFITKRDMQRLQGELPLSPEQLETVFESLDRESNGFLTPAEFSTGLGQLVGLEDTAELSREEAIEDTEQVDWSQDAAAVTFVNILMELGANKLFRDQQELCSFWCELQRDRPELVSVLEEILVHAVSHLQDSIRERDSLEQALRRRESEHDQVVRSIYEEMENQIREEREKHLAQDSIRQKQKGEQIEEELKLREQDLEKALTKQKELETRIRQLSCEQTYIKEQNQQLQRLNVQLQEQVESSKEQLQATMAQLSVLQLNTAEEQVARQRNVMNVSRNMQKEKDSLLRQLELLRDMNKRLRDEKDAQQSQKRSKIVNPQRVFKVVFLGNSGVGKSSFIQHYCMGHFYSNMNASVGIDFQIKTLTLGSTTITLQLWDTAGQERFRSITEQYYRKADGILVMYDVTHSTSFTAVRGWLDSVKEKMCDGAVLMLLGNKLDLADSHNRKVTRGEGQRLAELDGELGQNLKLAMQQKYQQPGEDSVTQAVDKLQQEGKPIDFVGVDESTARWVQDFNVKPYATPAKLESIDGARYQALLIPDCPGALNDLAHSGSLHRILTHFISQQKPICAVGQGVSALCCVTEGQKWIFSGYSLTGPSVFELVRRPDFANLPLLVEDFVKDSGGSYTGSQEDAVHVVIDRHLITGQNVQSTSLAVNNLILLCNKEK</sequence>
<dbReference type="SUPFAM" id="SSF52317">
    <property type="entry name" value="Class I glutamine amidotransferase-like"/>
    <property type="match status" value="1"/>
</dbReference>
<name>A0A6G1PEU5_CHAAH</name>
<evidence type="ECO:0000259" key="7">
    <source>
        <dbReference type="PROSITE" id="PS50222"/>
    </source>
</evidence>
<gene>
    <name evidence="8" type="ORF">EXN66_Car004429</name>
</gene>
<dbReference type="SMART" id="SM00173">
    <property type="entry name" value="RAS"/>
    <property type="match status" value="1"/>
</dbReference>
<feature type="region of interest" description="Disordered" evidence="6">
    <location>
        <begin position="16"/>
        <end position="46"/>
    </location>
</feature>
<dbReference type="InterPro" id="IPR027417">
    <property type="entry name" value="P-loop_NTPase"/>
</dbReference>
<dbReference type="Proteomes" id="UP000503349">
    <property type="component" value="Chromosome 4"/>
</dbReference>
<dbReference type="Gene3D" id="3.40.50.880">
    <property type="match status" value="1"/>
</dbReference>
<feature type="domain" description="EF-hand" evidence="7">
    <location>
        <begin position="91"/>
        <end position="126"/>
    </location>
</feature>
<dbReference type="CDD" id="cd00154">
    <property type="entry name" value="Rab"/>
    <property type="match status" value="1"/>
</dbReference>
<dbReference type="SMART" id="SM00054">
    <property type="entry name" value="EFh"/>
    <property type="match status" value="2"/>
</dbReference>
<dbReference type="SUPFAM" id="SSF47473">
    <property type="entry name" value="EF-hand"/>
    <property type="match status" value="1"/>
</dbReference>
<evidence type="ECO:0000256" key="3">
    <source>
        <dbReference type="ARBA" id="ARBA00023134"/>
    </source>
</evidence>
<dbReference type="GO" id="GO:0003924">
    <property type="term" value="F:GTPase activity"/>
    <property type="evidence" value="ECO:0007669"/>
    <property type="project" value="InterPro"/>
</dbReference>
<evidence type="ECO:0000256" key="1">
    <source>
        <dbReference type="ARBA" id="ARBA00022741"/>
    </source>
</evidence>
<reference evidence="9" key="2">
    <citation type="submission" date="2019-02" db="EMBL/GenBank/DDBJ databases">
        <title>Opniocepnalus argus Var Kimnra genome.</title>
        <authorList>
            <person name="Zhou C."/>
            <person name="Xiao S."/>
        </authorList>
    </citation>
    <scope>NUCLEOTIDE SEQUENCE [LARGE SCALE GENOMIC DNA]</scope>
</reference>
<keyword evidence="9" id="KW-1185">Reference proteome</keyword>
<evidence type="ECO:0000313" key="9">
    <source>
        <dbReference type="Proteomes" id="UP000503349"/>
    </source>
</evidence>
<dbReference type="PRINTS" id="PR00449">
    <property type="entry name" value="RASTRNSFRMNG"/>
</dbReference>
<proteinExistence type="predicted"/>